<proteinExistence type="predicted"/>
<dbReference type="AlphaFoldDB" id="A0AAW0ZHI8"/>
<evidence type="ECO:0000259" key="1">
    <source>
        <dbReference type="Pfam" id="PF00134"/>
    </source>
</evidence>
<dbReference type="SUPFAM" id="SSF47954">
    <property type="entry name" value="Cyclin-like"/>
    <property type="match status" value="1"/>
</dbReference>
<accession>A0AAW0ZHI8</accession>
<comment type="caution">
    <text evidence="2">The sequence shown here is derived from an EMBL/GenBank/DDBJ whole genome shotgun (WGS) entry which is preliminary data.</text>
</comment>
<evidence type="ECO:0000313" key="2">
    <source>
        <dbReference type="EMBL" id="KAK9297129.1"/>
    </source>
</evidence>
<dbReference type="EMBL" id="JAWNGG020000195">
    <property type="protein sequence ID" value="KAK9297129.1"/>
    <property type="molecule type" value="Genomic_DNA"/>
</dbReference>
<dbReference type="GO" id="GO:0044772">
    <property type="term" value="P:mitotic cell cycle phase transition"/>
    <property type="evidence" value="ECO:0007669"/>
    <property type="project" value="InterPro"/>
</dbReference>
<dbReference type="InterPro" id="IPR036915">
    <property type="entry name" value="Cyclin-like_sf"/>
</dbReference>
<dbReference type="Pfam" id="PF00134">
    <property type="entry name" value="Cyclin_N"/>
    <property type="match status" value="1"/>
</dbReference>
<name>A0AAW0ZHI8_9HYME</name>
<dbReference type="Proteomes" id="UP001432146">
    <property type="component" value="Unassembled WGS sequence"/>
</dbReference>
<dbReference type="InterPro" id="IPR006671">
    <property type="entry name" value="Cyclin_N"/>
</dbReference>
<dbReference type="Gene3D" id="1.10.472.10">
    <property type="entry name" value="Cyclin-like"/>
    <property type="match status" value="2"/>
</dbReference>
<organism evidence="2 3">
    <name type="scientific">Tetragonisca angustula</name>
    <dbReference type="NCBI Taxonomy" id="166442"/>
    <lineage>
        <taxon>Eukaryota</taxon>
        <taxon>Metazoa</taxon>
        <taxon>Ecdysozoa</taxon>
        <taxon>Arthropoda</taxon>
        <taxon>Hexapoda</taxon>
        <taxon>Insecta</taxon>
        <taxon>Pterygota</taxon>
        <taxon>Neoptera</taxon>
        <taxon>Endopterygota</taxon>
        <taxon>Hymenoptera</taxon>
        <taxon>Apocrita</taxon>
        <taxon>Aculeata</taxon>
        <taxon>Apoidea</taxon>
        <taxon>Anthophila</taxon>
        <taxon>Apidae</taxon>
        <taxon>Tetragonisca</taxon>
    </lineage>
</organism>
<gene>
    <name evidence="2" type="ORF">QLX08_009064</name>
</gene>
<sequence length="354" mass="41121">MMVTPIDRSLQLAPTPIKVVNRRNKLNVTDFNENNLNENKPEPRNDLQEEVSSFPAELLYHGEYHDDLPIIEREREKRFSKLSANFLTEHINAEQRRLVVVFMIRLGIHYRYPSYIVYQSVKLFDAFMDKISVETMFIQLAALASLWIALKKQENFDKIPTATDIVALAKDLYIGKEDLLKAYERKILRILDFNITFADAFSLFTHHLVSCKRYIDVPNETTTFLYNCGGYVIDVTLLDEQFCRTSVNLIVRTAMELVFGLVLDLTADSATPRWLFWRGLLFAAIPRPIDRFEHKAIDAMRVAMLQLVLNSGNKHDYAFKVVYKKYSHSRYGRISESFVERATRVSLIESLCNT</sequence>
<dbReference type="PIRSF" id="PIRSF001771">
    <property type="entry name" value="Cyclin_A_B_D_E"/>
    <property type="match status" value="1"/>
</dbReference>
<dbReference type="GO" id="GO:0016538">
    <property type="term" value="F:cyclin-dependent protein serine/threonine kinase regulator activity"/>
    <property type="evidence" value="ECO:0007669"/>
    <property type="project" value="InterPro"/>
</dbReference>
<reference evidence="2 3" key="1">
    <citation type="submission" date="2024-05" db="EMBL/GenBank/DDBJ databases">
        <title>The nuclear and mitochondrial genome assemblies of Tetragonisca angustula (Apidae: Meliponini), a tiny yet remarkable pollinator in the Neotropics.</title>
        <authorList>
            <person name="Ferrari R."/>
            <person name="Ricardo P.C."/>
            <person name="Dias F.C."/>
            <person name="Araujo N.S."/>
            <person name="Soares D.O."/>
            <person name="Zhou Q.-S."/>
            <person name="Zhu C.-D."/>
            <person name="Coutinho L."/>
            <person name="Airas M.C."/>
            <person name="Batista T.M."/>
        </authorList>
    </citation>
    <scope>NUCLEOTIDE SEQUENCE [LARGE SCALE GENOMIC DNA]</scope>
    <source>
        <strain evidence="2">ASF017062</strain>
        <tissue evidence="2">Abdomen</tissue>
    </source>
</reference>
<dbReference type="InterPro" id="IPR046965">
    <property type="entry name" value="Cyclin_A/B-like"/>
</dbReference>
<keyword evidence="3" id="KW-1185">Reference proteome</keyword>
<protein>
    <recommendedName>
        <fullName evidence="1">Cyclin N-terminal domain-containing protein</fullName>
    </recommendedName>
</protein>
<evidence type="ECO:0000313" key="3">
    <source>
        <dbReference type="Proteomes" id="UP001432146"/>
    </source>
</evidence>
<feature type="domain" description="Cyclin N-terminal" evidence="1">
    <location>
        <begin position="77"/>
        <end position="195"/>
    </location>
</feature>